<protein>
    <submittedName>
        <fullName evidence="1">Uncharacterized protein</fullName>
    </submittedName>
</protein>
<proteinExistence type="predicted"/>
<gene>
    <name evidence="1" type="ORF">M23134_00232</name>
</gene>
<accession>A1ZP00</accession>
<evidence type="ECO:0000313" key="2">
    <source>
        <dbReference type="Proteomes" id="UP000004095"/>
    </source>
</evidence>
<evidence type="ECO:0000313" key="1">
    <source>
        <dbReference type="EMBL" id="EAY27792.1"/>
    </source>
</evidence>
<organism evidence="1 2">
    <name type="scientific">Microscilla marina ATCC 23134</name>
    <dbReference type="NCBI Taxonomy" id="313606"/>
    <lineage>
        <taxon>Bacteria</taxon>
        <taxon>Pseudomonadati</taxon>
        <taxon>Bacteroidota</taxon>
        <taxon>Cytophagia</taxon>
        <taxon>Cytophagales</taxon>
        <taxon>Microscillaceae</taxon>
        <taxon>Microscilla</taxon>
    </lineage>
</organism>
<name>A1ZP00_MICM2</name>
<dbReference type="EMBL" id="AAWS01000020">
    <property type="protein sequence ID" value="EAY27792.1"/>
    <property type="molecule type" value="Genomic_DNA"/>
</dbReference>
<dbReference type="Proteomes" id="UP000004095">
    <property type="component" value="Unassembled WGS sequence"/>
</dbReference>
<comment type="caution">
    <text evidence="1">The sequence shown here is derived from an EMBL/GenBank/DDBJ whole genome shotgun (WGS) entry which is preliminary data.</text>
</comment>
<keyword evidence="2" id="KW-1185">Reference proteome</keyword>
<reference evidence="1 2" key="1">
    <citation type="submission" date="2007-01" db="EMBL/GenBank/DDBJ databases">
        <authorList>
            <person name="Haygood M."/>
            <person name="Podell S."/>
            <person name="Anderson C."/>
            <person name="Hopkinson B."/>
            <person name="Roe K."/>
            <person name="Barbeau K."/>
            <person name="Gaasterland T."/>
            <person name="Ferriera S."/>
            <person name="Johnson J."/>
            <person name="Kravitz S."/>
            <person name="Beeson K."/>
            <person name="Sutton G."/>
            <person name="Rogers Y.-H."/>
            <person name="Friedman R."/>
            <person name="Frazier M."/>
            <person name="Venter J.C."/>
        </authorList>
    </citation>
    <scope>NUCLEOTIDE SEQUENCE [LARGE SCALE GENOMIC DNA]</scope>
    <source>
        <strain evidence="1 2">ATCC 23134</strain>
    </source>
</reference>
<sequence>MKQVKDASIEKAALLLETNGLSSYASQSLKVFRSKELGKARQKWQTG</sequence>
<dbReference type="AlphaFoldDB" id="A1ZP00"/>